<organism evidence="2 3">
    <name type="scientific">Carpinus fangiana</name>
    <dbReference type="NCBI Taxonomy" id="176857"/>
    <lineage>
        <taxon>Eukaryota</taxon>
        <taxon>Viridiplantae</taxon>
        <taxon>Streptophyta</taxon>
        <taxon>Embryophyta</taxon>
        <taxon>Tracheophyta</taxon>
        <taxon>Spermatophyta</taxon>
        <taxon>Magnoliopsida</taxon>
        <taxon>eudicotyledons</taxon>
        <taxon>Gunneridae</taxon>
        <taxon>Pentapetalae</taxon>
        <taxon>rosids</taxon>
        <taxon>fabids</taxon>
        <taxon>Fagales</taxon>
        <taxon>Betulaceae</taxon>
        <taxon>Carpinus</taxon>
    </lineage>
</organism>
<feature type="chain" id="PRO_5024432338" evidence="1">
    <location>
        <begin position="20"/>
        <end position="460"/>
    </location>
</feature>
<proteinExistence type="predicted"/>
<dbReference type="PANTHER" id="PTHR37574">
    <property type="entry name" value="LIPASE B"/>
    <property type="match status" value="1"/>
</dbReference>
<keyword evidence="1" id="KW-0732">Signal</keyword>
<evidence type="ECO:0000313" key="3">
    <source>
        <dbReference type="Proteomes" id="UP000327013"/>
    </source>
</evidence>
<dbReference type="SUPFAM" id="SSF53474">
    <property type="entry name" value="alpha/beta-Hydrolases"/>
    <property type="match status" value="1"/>
</dbReference>
<reference evidence="2 3" key="1">
    <citation type="submission" date="2019-06" db="EMBL/GenBank/DDBJ databases">
        <title>A chromosomal-level reference genome of Carpinus fangiana (Coryloideae, Betulaceae).</title>
        <authorList>
            <person name="Yang X."/>
            <person name="Wang Z."/>
            <person name="Zhang L."/>
            <person name="Hao G."/>
            <person name="Liu J."/>
            <person name="Yang Y."/>
        </authorList>
    </citation>
    <scope>NUCLEOTIDE SEQUENCE [LARGE SCALE GENOMIC DNA]</scope>
    <source>
        <strain evidence="2">Cfa_2016G</strain>
        <tissue evidence="2">Leaf</tissue>
    </source>
</reference>
<evidence type="ECO:0000313" key="2">
    <source>
        <dbReference type="EMBL" id="KAB8356384.1"/>
    </source>
</evidence>
<comment type="caution">
    <text evidence="2">The sequence shown here is derived from an EMBL/GenBank/DDBJ whole genome shotgun (WGS) entry which is preliminary data.</text>
</comment>
<feature type="signal peptide" evidence="1">
    <location>
        <begin position="1"/>
        <end position="19"/>
    </location>
</feature>
<dbReference type="InterPro" id="IPR029058">
    <property type="entry name" value="AB_hydrolase_fold"/>
</dbReference>
<gene>
    <name evidence="2" type="ORF">FH972_023967</name>
</gene>
<keyword evidence="3" id="KW-1185">Reference proteome</keyword>
<name>A0A5N6KWN8_9ROSI</name>
<dbReference type="Gene3D" id="3.40.50.1820">
    <property type="entry name" value="alpha/beta hydrolase"/>
    <property type="match status" value="1"/>
</dbReference>
<dbReference type="InterPro" id="IPR053228">
    <property type="entry name" value="Stereospecific_Lipase"/>
</dbReference>
<sequence>MKRLIMTLVATLPIGHAVASNNGILATVTKAGPITKASQFDSILSGLTTDLVNVGEGFGAGAVALGQIIPTSIPTSIPQVLSTLQTLIPGPSNNPAELFHLAAAFLLSGISPTNSHLDQYIEGYTTSTSLNNSNSINPSPPIYPSLPGDAPYSLSEATLRAAIHIPPTFTYGAAHRMPLLMVPGTATPGVINFAGNFHPLLSHSPLLDPVWLAIPNASQSGAQLTAEYIAYAVHYLAAIARSNVTILTWSQGGIDAQWALQYWPSVRARVPDVVAFSPDYHGTLFSDAQCAAFPPLPCPPAARQQRTDSTFLKVLRAGGGGSAWVPTTTVYSAFFDEIVIPQADPNASAFLLDERGVGVSNNEVQKVCKGAPAGGFFTHEGTLYNSLGYALLIDAVTHEGPADISRLDLEEVCSHVVTPGLGLADVLVTEGIIPVAALLILNATQAGTLQEPAIKPYALK</sequence>
<accession>A0A5N6KWN8</accession>
<dbReference type="AlphaFoldDB" id="A0A5N6KWN8"/>
<dbReference type="OrthoDB" id="4605274at2759"/>
<protein>
    <submittedName>
        <fullName evidence="2">Uncharacterized protein</fullName>
    </submittedName>
</protein>
<dbReference type="PANTHER" id="PTHR37574:SF1">
    <property type="entry name" value="LIPASE B"/>
    <property type="match status" value="1"/>
</dbReference>
<dbReference type="Proteomes" id="UP000327013">
    <property type="component" value="Unassembled WGS sequence"/>
</dbReference>
<evidence type="ECO:0000256" key="1">
    <source>
        <dbReference type="SAM" id="SignalP"/>
    </source>
</evidence>
<dbReference type="EMBL" id="VIBQ01000016">
    <property type="protein sequence ID" value="KAB8356384.1"/>
    <property type="molecule type" value="Genomic_DNA"/>
</dbReference>